<dbReference type="PANTHER" id="PTHR43968">
    <property type="match status" value="1"/>
</dbReference>
<dbReference type="SUPFAM" id="SSF47616">
    <property type="entry name" value="GST C-terminal domain-like"/>
    <property type="match status" value="1"/>
</dbReference>
<reference evidence="2 3" key="1">
    <citation type="journal article" date="2014" name="Antonie Van Leeuwenhoek">
        <title>Hyphomonas beringensis sp. nov. and Hyphomonas chukchiensis sp. nov., isolated from surface seawater of the Bering Sea and Chukchi Sea.</title>
        <authorList>
            <person name="Li C."/>
            <person name="Lai Q."/>
            <person name="Li G."/>
            <person name="Dong C."/>
            <person name="Wang J."/>
            <person name="Liao Y."/>
            <person name="Shao Z."/>
        </authorList>
    </citation>
    <scope>NUCLEOTIDE SEQUENCE [LARGE SCALE GENOMIC DNA]</scope>
    <source>
        <strain evidence="2 3">22II1-22F38</strain>
    </source>
</reference>
<dbReference type="InterPro" id="IPR036249">
    <property type="entry name" value="Thioredoxin-like_sf"/>
</dbReference>
<dbReference type="PANTHER" id="PTHR43968:SF6">
    <property type="entry name" value="GLUTATHIONE S-TRANSFERASE OMEGA"/>
    <property type="match status" value="1"/>
</dbReference>
<dbReference type="eggNOG" id="COG0625">
    <property type="taxonomic scope" value="Bacteria"/>
</dbReference>
<dbReference type="Proteomes" id="UP000024547">
    <property type="component" value="Unassembled WGS sequence"/>
</dbReference>
<evidence type="ECO:0000259" key="1">
    <source>
        <dbReference type="PROSITE" id="PS50404"/>
    </source>
</evidence>
<dbReference type="InterPro" id="IPR050983">
    <property type="entry name" value="GST_Omega/HSP26"/>
</dbReference>
<dbReference type="PATRIC" id="fig|1280948.3.peg.3484"/>
<proteinExistence type="predicted"/>
<evidence type="ECO:0000313" key="3">
    <source>
        <dbReference type="Proteomes" id="UP000024547"/>
    </source>
</evidence>
<dbReference type="Pfam" id="PF13409">
    <property type="entry name" value="GST_N_2"/>
    <property type="match status" value="1"/>
</dbReference>
<sequence>MKLYYSATSPYARKVRVLIMEQGLQDAVELVRADPMAENAGTRIGNPLSKIPALELYDGTHLFDSPVICEYLDHQAGGEPLLPADGARRWSVLKAQALGDGILDAALSLVMESRRPEEQQSEFWQARWISAIHRGVDDMAEDIQADEASFDLGRISYACALGYLDFRLPDLNWRAPHPGLVEWFSEISRRESFVLTVPPA</sequence>
<evidence type="ECO:0000313" key="2">
    <source>
        <dbReference type="EMBL" id="KCZ57854.1"/>
    </source>
</evidence>
<dbReference type="RefSeq" id="WP_035555596.1">
    <property type="nucleotide sequence ID" value="NZ_AWFH01000063.1"/>
</dbReference>
<comment type="caution">
    <text evidence="2">The sequence shown here is derived from an EMBL/GenBank/DDBJ whole genome shotgun (WGS) entry which is preliminary data.</text>
</comment>
<dbReference type="InterPro" id="IPR036282">
    <property type="entry name" value="Glutathione-S-Trfase_C_sf"/>
</dbReference>
<keyword evidence="3" id="KW-1185">Reference proteome</keyword>
<dbReference type="AlphaFoldDB" id="A0A059DWS2"/>
<dbReference type="SUPFAM" id="SSF52833">
    <property type="entry name" value="Thioredoxin-like"/>
    <property type="match status" value="1"/>
</dbReference>
<protein>
    <recommendedName>
        <fullName evidence="1">GST N-terminal domain-containing protein</fullName>
    </recommendedName>
</protein>
<dbReference type="InterPro" id="IPR004045">
    <property type="entry name" value="Glutathione_S-Trfase_N"/>
</dbReference>
<dbReference type="OrthoDB" id="9795329at2"/>
<dbReference type="Pfam" id="PF13410">
    <property type="entry name" value="GST_C_2"/>
    <property type="match status" value="1"/>
</dbReference>
<dbReference type="CDD" id="cd03049">
    <property type="entry name" value="GST_N_3"/>
    <property type="match status" value="1"/>
</dbReference>
<feature type="domain" description="GST N-terminal" evidence="1">
    <location>
        <begin position="1"/>
        <end position="80"/>
    </location>
</feature>
<accession>A0A059DWS2</accession>
<dbReference type="Gene3D" id="1.20.1050.10">
    <property type="match status" value="1"/>
</dbReference>
<organism evidence="2 3">
    <name type="scientific">Hyphomonas atlantica</name>
    <dbReference type="NCBI Taxonomy" id="1280948"/>
    <lineage>
        <taxon>Bacteria</taxon>
        <taxon>Pseudomonadati</taxon>
        <taxon>Pseudomonadota</taxon>
        <taxon>Alphaproteobacteria</taxon>
        <taxon>Hyphomonadales</taxon>
        <taxon>Hyphomonadaceae</taxon>
        <taxon>Hyphomonas</taxon>
    </lineage>
</organism>
<dbReference type="PROSITE" id="PS50404">
    <property type="entry name" value="GST_NTER"/>
    <property type="match status" value="1"/>
</dbReference>
<dbReference type="Gene3D" id="3.40.30.10">
    <property type="entry name" value="Glutaredoxin"/>
    <property type="match status" value="1"/>
</dbReference>
<gene>
    <name evidence="2" type="ORF">HY36_11805</name>
</gene>
<dbReference type="CDD" id="cd03205">
    <property type="entry name" value="GST_C_6"/>
    <property type="match status" value="1"/>
</dbReference>
<name>A0A059DWS2_9PROT</name>
<dbReference type="GO" id="GO:0005737">
    <property type="term" value="C:cytoplasm"/>
    <property type="evidence" value="ECO:0007669"/>
    <property type="project" value="TreeGrafter"/>
</dbReference>
<dbReference type="STRING" id="1280948.HY36_11805"/>
<dbReference type="EMBL" id="AWFH01000063">
    <property type="protein sequence ID" value="KCZ57854.1"/>
    <property type="molecule type" value="Genomic_DNA"/>
</dbReference>